<evidence type="ECO:0000313" key="2">
    <source>
        <dbReference type="EMBL" id="TCS41307.1"/>
    </source>
</evidence>
<evidence type="ECO:0000259" key="1">
    <source>
        <dbReference type="Pfam" id="PF09937"/>
    </source>
</evidence>
<gene>
    <name evidence="2" type="ORF">BCF53_10638</name>
</gene>
<sequence>MKFDNFSSWDAALIPGWGKNRNSQMTCAIKVGFCWDEAGTLTPVSASDCPINYADEYYDDDAEGRSVENASDIVPFKQGFEWLLKGSLVPVPGIKQQPLVVEFLHSEFTAKKTIVATGKRYWKKSFFGTIASEAEPLTPQPICYEQSFGGRFVEEGDNKSIIYDENPVGTGYVKARQHKSEPVYLPTFEYQPILKSTKETPKPAGFNSISMTWSPRFEMFEQTDAEAAVEGLCPYKGLPPETLYNSAPEDQQFEKAIPYGSLVKLSGFQQQSITLKLPQAAPAIELLKVDGSKVEKLTPALDTLLIDTDKQLLALVYRIGLDWHPLSGPHSQIVLKDGGQENA</sequence>
<keyword evidence="3" id="KW-1185">Reference proteome</keyword>
<accession>A0A4R3I5M9</accession>
<name>A0A4R3I5M9_9GAMM</name>
<feature type="domain" description="DUF2169" evidence="1">
    <location>
        <begin position="23"/>
        <end position="318"/>
    </location>
</feature>
<comment type="caution">
    <text evidence="2">The sequence shown here is derived from an EMBL/GenBank/DDBJ whole genome shotgun (WGS) entry which is preliminary data.</text>
</comment>
<dbReference type="AlphaFoldDB" id="A0A4R3I5M9"/>
<organism evidence="2 3">
    <name type="scientific">Reinekea marinisedimentorum</name>
    <dbReference type="NCBI Taxonomy" id="230495"/>
    <lineage>
        <taxon>Bacteria</taxon>
        <taxon>Pseudomonadati</taxon>
        <taxon>Pseudomonadota</taxon>
        <taxon>Gammaproteobacteria</taxon>
        <taxon>Oceanospirillales</taxon>
        <taxon>Saccharospirillaceae</taxon>
        <taxon>Reinekea</taxon>
    </lineage>
</organism>
<proteinExistence type="predicted"/>
<reference evidence="2 3" key="1">
    <citation type="submission" date="2019-03" db="EMBL/GenBank/DDBJ databases">
        <title>Genomic Encyclopedia of Archaeal and Bacterial Type Strains, Phase II (KMG-II): from individual species to whole genera.</title>
        <authorList>
            <person name="Goeker M."/>
        </authorList>
    </citation>
    <scope>NUCLEOTIDE SEQUENCE [LARGE SCALE GENOMIC DNA]</scope>
    <source>
        <strain evidence="2 3">DSM 15388</strain>
    </source>
</reference>
<protein>
    <recommendedName>
        <fullName evidence="1">DUF2169 domain-containing protein</fullName>
    </recommendedName>
</protein>
<dbReference type="Proteomes" id="UP000295793">
    <property type="component" value="Unassembled WGS sequence"/>
</dbReference>
<dbReference type="Pfam" id="PF09937">
    <property type="entry name" value="DUF2169"/>
    <property type="match status" value="1"/>
</dbReference>
<dbReference type="RefSeq" id="WP_165901858.1">
    <property type="nucleotide sequence ID" value="NZ_SLZR01000006.1"/>
</dbReference>
<dbReference type="InterPro" id="IPR018683">
    <property type="entry name" value="DUF2169"/>
</dbReference>
<dbReference type="EMBL" id="SLZR01000006">
    <property type="protein sequence ID" value="TCS41307.1"/>
    <property type="molecule type" value="Genomic_DNA"/>
</dbReference>
<evidence type="ECO:0000313" key="3">
    <source>
        <dbReference type="Proteomes" id="UP000295793"/>
    </source>
</evidence>